<accession>A0A4R3XYG8</accession>
<keyword evidence="2" id="KW-0067">ATP-binding</keyword>
<sequence>MQEQNELTSIIKSGYPLILIETHEEPRALALLERIANLESQALFRWSVTDGIKRVTKTESVAESYQLTDALRHIDKTPQNGIYAMCDAHPFLDDPLNVRFLREIALEYYKTQRTIVLISPELELPDELLRVSARFSLVLPSTKTLRKMVNEEAELYSHQTGSKVKGSAAMVDQLIQHLRGLNKEDALRHIRQAMRDDGRLTQEDLTRVIKFKRDALAGNGSLSYETDVVDFSQVGGQANLKRWLEVRYKPFVDVNDVFGVDRPKGVLLLGVQGSGKSLAAKAVAGSWGLPLMRLDFATLYNKFFGETERNLRNALAAAEQMAPCVLWLDEIEKGLSGDGTGGSDGGVSHRVLGTLLTWLSERKSKVFIVATSNDISRLPPELIRKGRFDEIFFVDLPGSSTREQIFDIHLKRRKQDSTQFDLQQLALQSEGFSGAEIEQAIIAAVFEAYSVSHSMDTKSILNELQKTRSLSVVMGEKIAALRAWAEHRAVNADAEGVK</sequence>
<dbReference type="InterPro" id="IPR003593">
    <property type="entry name" value="AAA+_ATPase"/>
</dbReference>
<evidence type="ECO:0000256" key="2">
    <source>
        <dbReference type="ARBA" id="ARBA00022840"/>
    </source>
</evidence>
<evidence type="ECO:0000256" key="1">
    <source>
        <dbReference type="ARBA" id="ARBA00022741"/>
    </source>
</evidence>
<feature type="domain" description="AAA+ ATPase" evidence="5">
    <location>
        <begin position="262"/>
        <end position="398"/>
    </location>
</feature>
<evidence type="ECO:0000313" key="7">
    <source>
        <dbReference type="Proteomes" id="UP000295367"/>
    </source>
</evidence>
<dbReference type="PANTHER" id="PTHR42960:SF1">
    <property type="entry name" value="YCF46 PROTEIN"/>
    <property type="match status" value="1"/>
</dbReference>
<dbReference type="GO" id="GO:0005524">
    <property type="term" value="F:ATP binding"/>
    <property type="evidence" value="ECO:0007669"/>
    <property type="project" value="UniProtKB-KW"/>
</dbReference>
<name>A0A4R3XYG8_9PROT</name>
<dbReference type="SMART" id="SM00382">
    <property type="entry name" value="AAA"/>
    <property type="match status" value="1"/>
</dbReference>
<dbReference type="Pfam" id="PF00004">
    <property type="entry name" value="AAA"/>
    <property type="match status" value="1"/>
</dbReference>
<protein>
    <recommendedName>
        <fullName evidence="4">Uncharacterized AAA domain-containing protein ycf46</fullName>
    </recommendedName>
</protein>
<dbReference type="InterPro" id="IPR052381">
    <property type="entry name" value="AAA_domain_protein"/>
</dbReference>
<dbReference type="AlphaFoldDB" id="A0A4R3XYG8"/>
<dbReference type="SUPFAM" id="SSF52540">
    <property type="entry name" value="P-loop containing nucleoside triphosphate hydrolases"/>
    <property type="match status" value="1"/>
</dbReference>
<evidence type="ECO:0000259" key="5">
    <source>
        <dbReference type="SMART" id="SM00382"/>
    </source>
</evidence>
<evidence type="ECO:0000256" key="4">
    <source>
        <dbReference type="ARBA" id="ARBA00040480"/>
    </source>
</evidence>
<dbReference type="PANTHER" id="PTHR42960">
    <property type="entry name" value="YCF46 PROTEIN"/>
    <property type="match status" value="1"/>
</dbReference>
<dbReference type="OrthoDB" id="9802352at2"/>
<dbReference type="Proteomes" id="UP000295367">
    <property type="component" value="Unassembled WGS sequence"/>
</dbReference>
<keyword evidence="7" id="KW-1185">Reference proteome</keyword>
<proteinExistence type="inferred from homology"/>
<gene>
    <name evidence="6" type="ORF">EDC63_11368</name>
</gene>
<dbReference type="Gene3D" id="3.40.50.300">
    <property type="entry name" value="P-loop containing nucleotide triphosphate hydrolases"/>
    <property type="match status" value="1"/>
</dbReference>
<dbReference type="GO" id="GO:0016887">
    <property type="term" value="F:ATP hydrolysis activity"/>
    <property type="evidence" value="ECO:0007669"/>
    <property type="project" value="InterPro"/>
</dbReference>
<reference evidence="6 7" key="1">
    <citation type="submission" date="2019-03" db="EMBL/GenBank/DDBJ databases">
        <title>Genomic Encyclopedia of Type Strains, Phase IV (KMG-IV): sequencing the most valuable type-strain genomes for metagenomic binning, comparative biology and taxonomic classification.</title>
        <authorList>
            <person name="Goeker M."/>
        </authorList>
    </citation>
    <scope>NUCLEOTIDE SEQUENCE [LARGE SCALE GENOMIC DNA]</scope>
    <source>
        <strain evidence="6 7">DSM 100309</strain>
    </source>
</reference>
<dbReference type="InterPro" id="IPR003959">
    <property type="entry name" value="ATPase_AAA_core"/>
</dbReference>
<dbReference type="Gene3D" id="1.10.8.60">
    <property type="match status" value="1"/>
</dbReference>
<comment type="similarity">
    <text evidence="3">Belongs to the AAA ATPase family. Highly divergent.</text>
</comment>
<dbReference type="InterPro" id="IPR027417">
    <property type="entry name" value="P-loop_NTPase"/>
</dbReference>
<keyword evidence="1" id="KW-0547">Nucleotide-binding</keyword>
<evidence type="ECO:0000256" key="3">
    <source>
        <dbReference type="ARBA" id="ARBA00038088"/>
    </source>
</evidence>
<dbReference type="EMBL" id="SMCO01000013">
    <property type="protein sequence ID" value="TCV84132.1"/>
    <property type="molecule type" value="Genomic_DNA"/>
</dbReference>
<comment type="caution">
    <text evidence="6">The sequence shown here is derived from an EMBL/GenBank/DDBJ whole genome shotgun (WGS) entry which is preliminary data.</text>
</comment>
<organism evidence="6 7">
    <name type="scientific">Sulfurirhabdus autotrophica</name>
    <dbReference type="NCBI Taxonomy" id="1706046"/>
    <lineage>
        <taxon>Bacteria</taxon>
        <taxon>Pseudomonadati</taxon>
        <taxon>Pseudomonadota</taxon>
        <taxon>Betaproteobacteria</taxon>
        <taxon>Nitrosomonadales</taxon>
        <taxon>Sulfuricellaceae</taxon>
        <taxon>Sulfurirhabdus</taxon>
    </lineage>
</organism>
<dbReference type="RefSeq" id="WP_124945112.1">
    <property type="nucleotide sequence ID" value="NZ_BHVT01000008.1"/>
</dbReference>
<evidence type="ECO:0000313" key="6">
    <source>
        <dbReference type="EMBL" id="TCV84132.1"/>
    </source>
</evidence>